<dbReference type="InterPro" id="IPR050109">
    <property type="entry name" value="HTH-type_TetR-like_transc_reg"/>
</dbReference>
<protein>
    <submittedName>
        <fullName evidence="5">TetR/AcrR family transcriptional regulator</fullName>
    </submittedName>
</protein>
<dbReference type="InterPro" id="IPR009057">
    <property type="entry name" value="Homeodomain-like_sf"/>
</dbReference>
<evidence type="ECO:0000256" key="3">
    <source>
        <dbReference type="SAM" id="MobiDB-lite"/>
    </source>
</evidence>
<feature type="domain" description="HTH tetR-type" evidence="4">
    <location>
        <begin position="35"/>
        <end position="94"/>
    </location>
</feature>
<dbReference type="GO" id="GO:0000976">
    <property type="term" value="F:transcription cis-regulatory region binding"/>
    <property type="evidence" value="ECO:0007669"/>
    <property type="project" value="TreeGrafter"/>
</dbReference>
<evidence type="ECO:0000256" key="1">
    <source>
        <dbReference type="ARBA" id="ARBA00023125"/>
    </source>
</evidence>
<evidence type="ECO:0000313" key="5">
    <source>
        <dbReference type="EMBL" id="QRG05370.1"/>
    </source>
</evidence>
<dbReference type="SUPFAM" id="SSF46689">
    <property type="entry name" value="Homeodomain-like"/>
    <property type="match status" value="1"/>
</dbReference>
<reference evidence="5 6" key="1">
    <citation type="submission" date="2020-10" db="EMBL/GenBank/DDBJ databases">
        <title>Degradation of 1,4-Dioxane by Xanthobacter sp. YN2, via a Novel Group-2 Soluble Di-Iron Monooxygenase.</title>
        <authorList>
            <person name="Ma F."/>
            <person name="Wang Y."/>
            <person name="Yang J."/>
            <person name="Guo H."/>
            <person name="Su D."/>
            <person name="Yu L."/>
        </authorList>
    </citation>
    <scope>NUCLEOTIDE SEQUENCE [LARGE SCALE GENOMIC DNA]</scope>
    <source>
        <strain evidence="5 6">YN2</strain>
    </source>
</reference>
<dbReference type="InterPro" id="IPR001647">
    <property type="entry name" value="HTH_TetR"/>
</dbReference>
<name>A0A974PKQ1_9HYPH</name>
<dbReference type="KEGG" id="xdi:EZH22_20090"/>
<dbReference type="RefSeq" id="WP_203192237.1">
    <property type="nucleotide sequence ID" value="NZ_CP063362.1"/>
</dbReference>
<evidence type="ECO:0000259" key="4">
    <source>
        <dbReference type="PROSITE" id="PS50977"/>
    </source>
</evidence>
<evidence type="ECO:0000313" key="6">
    <source>
        <dbReference type="Proteomes" id="UP000596427"/>
    </source>
</evidence>
<feature type="region of interest" description="Disordered" evidence="3">
    <location>
        <begin position="1"/>
        <end position="36"/>
    </location>
</feature>
<feature type="DNA-binding region" description="H-T-H motif" evidence="2">
    <location>
        <begin position="57"/>
        <end position="76"/>
    </location>
</feature>
<dbReference type="PANTHER" id="PTHR30055">
    <property type="entry name" value="HTH-TYPE TRANSCRIPTIONAL REGULATOR RUTR"/>
    <property type="match status" value="1"/>
</dbReference>
<dbReference type="Proteomes" id="UP000596427">
    <property type="component" value="Chromosome"/>
</dbReference>
<organism evidence="5 6">
    <name type="scientific">Xanthobacter dioxanivorans</name>
    <dbReference type="NCBI Taxonomy" id="2528964"/>
    <lineage>
        <taxon>Bacteria</taxon>
        <taxon>Pseudomonadati</taxon>
        <taxon>Pseudomonadota</taxon>
        <taxon>Alphaproteobacteria</taxon>
        <taxon>Hyphomicrobiales</taxon>
        <taxon>Xanthobacteraceae</taxon>
        <taxon>Xanthobacter</taxon>
    </lineage>
</organism>
<dbReference type="AlphaFoldDB" id="A0A974PKQ1"/>
<dbReference type="GO" id="GO:0003700">
    <property type="term" value="F:DNA-binding transcription factor activity"/>
    <property type="evidence" value="ECO:0007669"/>
    <property type="project" value="TreeGrafter"/>
</dbReference>
<accession>A0A974PKQ1</accession>
<keyword evidence="1 2" id="KW-0238">DNA-binding</keyword>
<dbReference type="Pfam" id="PF00440">
    <property type="entry name" value="TetR_N"/>
    <property type="match status" value="1"/>
</dbReference>
<proteinExistence type="predicted"/>
<dbReference type="PROSITE" id="PS50977">
    <property type="entry name" value="HTH_TETR_2"/>
    <property type="match status" value="1"/>
</dbReference>
<sequence>MERAAGRRKAKPEQRGQEARGERDAPAPKRRLSAEDRRQEILTKSIEYFSKVGFGGGTRDLARHLGTTQPLLYRYFPNKDALIQEIYKVVFLDQWKPSWDALLTDRSRPLRARLQDFYEAYTDTILTPLWIRIYFFAGLKGEHINERYITLVEERLLSRIIREFHVEQGLEPPETIGNRDLEIAWNLQSGIFYYGVRKYIYHARTFLPKNEMISCALDLFFGGYAEILAQRRCEARAVAPPPAKPRTRSPRKTGPA</sequence>
<keyword evidence="6" id="KW-1185">Reference proteome</keyword>
<evidence type="ECO:0000256" key="2">
    <source>
        <dbReference type="PROSITE-ProRule" id="PRU00335"/>
    </source>
</evidence>
<dbReference type="Gene3D" id="1.10.357.10">
    <property type="entry name" value="Tetracycline Repressor, domain 2"/>
    <property type="match status" value="1"/>
</dbReference>
<dbReference type="PRINTS" id="PR00455">
    <property type="entry name" value="HTHTETR"/>
</dbReference>
<dbReference type="PANTHER" id="PTHR30055:SF181">
    <property type="entry name" value="BLR6905 PROTEIN"/>
    <property type="match status" value="1"/>
</dbReference>
<gene>
    <name evidence="5" type="ORF">EZH22_20090</name>
</gene>
<dbReference type="EMBL" id="CP063362">
    <property type="protein sequence ID" value="QRG05370.1"/>
    <property type="molecule type" value="Genomic_DNA"/>
</dbReference>